<sequence length="288" mass="30593">MYDKILVPTDGSNAAKKAVAEGIALAKRFNASLHAIYVIEYNNHPDRVKSELSTELATQGKRVLGDVSARADDKEVDITTQVIEPGQPVHQEIIEYGTEHDVDVVVMGTHGRTGLNRLVLGSVAERTLRISPIPVLTVHEASDIVSEFETILLPTDGSKTATTAATHAIQLAVMTDATLHVVHAVDLTIIAGEYGSGKVLDSLETAGQQAVDTVIERATDAGVQSVEASILSGSPSRAIADYAADRDVDLVVMGTHGRSGLERFLIGSVTEKVVRLAEMPVLSVSPSK</sequence>
<keyword evidence="4" id="KW-1185">Reference proteome</keyword>
<feature type="domain" description="UspA" evidence="2">
    <location>
        <begin position="1"/>
        <end position="139"/>
    </location>
</feature>
<dbReference type="PRINTS" id="PR01438">
    <property type="entry name" value="UNVRSLSTRESS"/>
</dbReference>
<evidence type="ECO:0000313" key="3">
    <source>
        <dbReference type="EMBL" id="SEJ11377.1"/>
    </source>
</evidence>
<comment type="similarity">
    <text evidence="1">Belongs to the universal stress protein A family.</text>
</comment>
<dbReference type="InterPro" id="IPR006015">
    <property type="entry name" value="Universal_stress_UspA"/>
</dbReference>
<gene>
    <name evidence="3" type="ORF">SAMN05444271_12220</name>
</gene>
<dbReference type="RefSeq" id="WP_089673204.1">
    <property type="nucleotide sequence ID" value="NZ_CP024845.1"/>
</dbReference>
<dbReference type="CDD" id="cd00293">
    <property type="entry name" value="USP-like"/>
    <property type="match status" value="2"/>
</dbReference>
<dbReference type="PANTHER" id="PTHR46268:SF6">
    <property type="entry name" value="UNIVERSAL STRESS PROTEIN UP12"/>
    <property type="match status" value="1"/>
</dbReference>
<dbReference type="AlphaFoldDB" id="A0A1H6WBE3"/>
<dbReference type="InterPro" id="IPR014729">
    <property type="entry name" value="Rossmann-like_a/b/a_fold"/>
</dbReference>
<dbReference type="PANTHER" id="PTHR46268">
    <property type="entry name" value="STRESS RESPONSE PROTEIN NHAX"/>
    <property type="match status" value="1"/>
</dbReference>
<accession>A0A1H6WBE3</accession>
<dbReference type="KEGG" id="hae:halTADL_2809"/>
<feature type="domain" description="UspA" evidence="2">
    <location>
        <begin position="148"/>
        <end position="284"/>
    </location>
</feature>
<proteinExistence type="inferred from homology"/>
<reference evidence="3 4" key="1">
    <citation type="submission" date="2016-10" db="EMBL/GenBank/DDBJ databases">
        <authorList>
            <person name="de Groot N.N."/>
        </authorList>
    </citation>
    <scope>NUCLEOTIDE SEQUENCE [LARGE SCALE GENOMIC DNA]</scope>
    <source>
        <strain evidence="3 4">DSM 22187</strain>
    </source>
</reference>
<name>A0A1H6WBE3_9EURY</name>
<dbReference type="SUPFAM" id="SSF52402">
    <property type="entry name" value="Adenine nucleotide alpha hydrolases-like"/>
    <property type="match status" value="2"/>
</dbReference>
<dbReference type="Proteomes" id="UP000198888">
    <property type="component" value="Unassembled WGS sequence"/>
</dbReference>
<dbReference type="Gene3D" id="3.40.50.620">
    <property type="entry name" value="HUPs"/>
    <property type="match status" value="2"/>
</dbReference>
<dbReference type="EMBL" id="FNYR01000022">
    <property type="protein sequence ID" value="SEJ11377.1"/>
    <property type="molecule type" value="Genomic_DNA"/>
</dbReference>
<evidence type="ECO:0000313" key="4">
    <source>
        <dbReference type="Proteomes" id="UP000198888"/>
    </source>
</evidence>
<evidence type="ECO:0000259" key="2">
    <source>
        <dbReference type="Pfam" id="PF00582"/>
    </source>
</evidence>
<organism evidence="3 4">
    <name type="scientific">Halohasta litchfieldiae</name>
    <dbReference type="NCBI Taxonomy" id="1073996"/>
    <lineage>
        <taxon>Archaea</taxon>
        <taxon>Methanobacteriati</taxon>
        <taxon>Methanobacteriota</taxon>
        <taxon>Stenosarchaea group</taxon>
        <taxon>Halobacteria</taxon>
        <taxon>Halobacteriales</taxon>
        <taxon>Haloferacaceae</taxon>
        <taxon>Halohasta</taxon>
    </lineage>
</organism>
<dbReference type="STRING" id="1073996.SAMN05444271_12220"/>
<dbReference type="InterPro" id="IPR006016">
    <property type="entry name" value="UspA"/>
</dbReference>
<accession>A0A2H4Q592</accession>
<evidence type="ECO:0000256" key="1">
    <source>
        <dbReference type="ARBA" id="ARBA00008791"/>
    </source>
</evidence>
<dbReference type="GeneID" id="35003581"/>
<dbReference type="Pfam" id="PF00582">
    <property type="entry name" value="Usp"/>
    <property type="match status" value="2"/>
</dbReference>
<dbReference type="OrthoDB" id="105697at2157"/>
<protein>
    <submittedName>
        <fullName evidence="3">Nucleotide-binding universal stress protein, UspA family</fullName>
    </submittedName>
</protein>